<proteinExistence type="inferred from homology"/>
<evidence type="ECO:0000256" key="9">
    <source>
        <dbReference type="SAM" id="Phobius"/>
    </source>
</evidence>
<evidence type="ECO:0000256" key="6">
    <source>
        <dbReference type="ARBA" id="ARBA00023180"/>
    </source>
</evidence>
<dbReference type="InterPro" id="IPR036941">
    <property type="entry name" value="Rcpt_L-dom_sf"/>
</dbReference>
<dbReference type="FunCoup" id="I2GWN5">
    <property type="interactions" value="49"/>
</dbReference>
<dbReference type="HOGENOM" id="CLU_035846_2_1_1"/>
<feature type="signal peptide" evidence="10">
    <location>
        <begin position="1"/>
        <end position="16"/>
    </location>
</feature>
<dbReference type="GO" id="GO:0009277">
    <property type="term" value="C:fungal-type cell wall"/>
    <property type="evidence" value="ECO:0007669"/>
    <property type="project" value="TreeGrafter"/>
</dbReference>
<dbReference type="PANTHER" id="PTHR31018">
    <property type="entry name" value="SPORULATION-SPECIFIC PROTEIN-RELATED"/>
    <property type="match status" value="1"/>
</dbReference>
<comment type="similarity">
    <text evidence="2">Belongs to the SPS2 family.</text>
</comment>
<dbReference type="KEGG" id="tbl:TBLA_0A07470"/>
<feature type="compositionally biased region" description="Basic and acidic residues" evidence="8">
    <location>
        <begin position="124"/>
        <end position="142"/>
    </location>
</feature>
<dbReference type="PANTHER" id="PTHR31018:SF12">
    <property type="entry name" value="SPORULATION-SPECIFIC PROTEIN 2-RELATED"/>
    <property type="match status" value="1"/>
</dbReference>
<dbReference type="AlphaFoldDB" id="I2GWN5"/>
<evidence type="ECO:0000256" key="10">
    <source>
        <dbReference type="SAM" id="SignalP"/>
    </source>
</evidence>
<keyword evidence="12" id="KW-1185">Reference proteome</keyword>
<dbReference type="GO" id="GO:0098552">
    <property type="term" value="C:side of membrane"/>
    <property type="evidence" value="ECO:0007669"/>
    <property type="project" value="UniProtKB-KW"/>
</dbReference>
<accession>I2GWN5</accession>
<name>I2GWN5_HENB6</name>
<dbReference type="OrthoDB" id="536881at2759"/>
<feature type="compositionally biased region" description="Basic and acidic residues" evidence="8">
    <location>
        <begin position="80"/>
        <end position="96"/>
    </location>
</feature>
<dbReference type="GO" id="GO:0030476">
    <property type="term" value="P:ascospore wall assembly"/>
    <property type="evidence" value="ECO:0007669"/>
    <property type="project" value="TreeGrafter"/>
</dbReference>
<dbReference type="InParanoid" id="I2GWN5"/>
<evidence type="ECO:0000256" key="2">
    <source>
        <dbReference type="ARBA" id="ARBA00005798"/>
    </source>
</evidence>
<dbReference type="SUPFAM" id="SSF52058">
    <property type="entry name" value="L domain-like"/>
    <property type="match status" value="2"/>
</dbReference>
<sequence length="558" mass="62140">MKNLFIILSYLLTASAGVIQNDHSKFVVNGKMNGGNKVQKPLPATNLESFVIPVEFNVKEESTGNKNKQNNNKNEVFEMQKKNGEKENSKNKKEGESIGSKESSKEEVTQNTKPKPSSVPYFKLNEEREDVKENPKEKDVKEENFNPKQFEKSTPILEICRKSQHNIESKEYLDNLQSQCDTIMGTINITGFDGPSINLGNIEHIQGDLIIQNCPDTVSIEAHKLVNIDGMFALQSLTSLVTLEIPVLVRVKKIEWKVVPILNFVNINHNIKDIISIVISDTSLSSIEGFNNIQEIEVFNINNNRFLETLDSNIKKVKNQLSVHANAKELELRMPLLEEAENITIRDTSFVSFPRLRKVDSSLEFIENMFTSLEIPTLETVGGTLGIIDNSNLNVVDFMNITSIQGGLMVSNNSLLTTLESFQSLKQIGGAIHFEGSFEKMEFPELKLVKGSAFIKSNSNMLDCNTWTAPIGGRSIIRGGQIKCVSGKNQRTQNFNEDGDLVGSTETILLSGMKNSLDSSPKVSHGINSAITNNSTKATLSFFCILLQIGFSLFGLYM</sequence>
<keyword evidence="9" id="KW-0472">Membrane</keyword>
<keyword evidence="7" id="KW-0449">Lipoprotein</keyword>
<evidence type="ECO:0000256" key="3">
    <source>
        <dbReference type="ARBA" id="ARBA00022475"/>
    </source>
</evidence>
<dbReference type="GeneID" id="14493330"/>
<feature type="transmembrane region" description="Helical" evidence="9">
    <location>
        <begin position="538"/>
        <end position="557"/>
    </location>
</feature>
<evidence type="ECO:0000313" key="12">
    <source>
        <dbReference type="Proteomes" id="UP000002866"/>
    </source>
</evidence>
<keyword evidence="9" id="KW-0812">Transmembrane</keyword>
<feature type="chain" id="PRO_5003658863" description="Receptor L-domain domain-containing protein" evidence="10">
    <location>
        <begin position="17"/>
        <end position="558"/>
    </location>
</feature>
<evidence type="ECO:0000256" key="7">
    <source>
        <dbReference type="ARBA" id="ARBA00023288"/>
    </source>
</evidence>
<protein>
    <recommendedName>
        <fullName evidence="13">Receptor L-domain domain-containing protein</fullName>
    </recommendedName>
</protein>
<keyword evidence="5 10" id="KW-0732">Signal</keyword>
<dbReference type="EMBL" id="HE806316">
    <property type="protein sequence ID" value="CCH58537.1"/>
    <property type="molecule type" value="Genomic_DNA"/>
</dbReference>
<keyword evidence="3" id="KW-1003">Cell membrane</keyword>
<dbReference type="RefSeq" id="XP_004178056.1">
    <property type="nucleotide sequence ID" value="XM_004178008.1"/>
</dbReference>
<dbReference type="STRING" id="1071380.I2GWN5"/>
<dbReference type="Gene3D" id="3.80.20.20">
    <property type="entry name" value="Receptor L-domain"/>
    <property type="match status" value="1"/>
</dbReference>
<organism evidence="11 12">
    <name type="scientific">Henningerozyma blattae (strain ATCC 34711 / CBS 6284 / DSM 70876 / NBRC 10599 / NRRL Y-10934 / UCD 77-7)</name>
    <name type="common">Yeast</name>
    <name type="synonym">Tetrapisispora blattae</name>
    <dbReference type="NCBI Taxonomy" id="1071380"/>
    <lineage>
        <taxon>Eukaryota</taxon>
        <taxon>Fungi</taxon>
        <taxon>Dikarya</taxon>
        <taxon>Ascomycota</taxon>
        <taxon>Saccharomycotina</taxon>
        <taxon>Saccharomycetes</taxon>
        <taxon>Saccharomycetales</taxon>
        <taxon>Saccharomycetaceae</taxon>
        <taxon>Henningerozyma</taxon>
    </lineage>
</organism>
<keyword evidence="6" id="KW-0325">Glycoprotein</keyword>
<dbReference type="GO" id="GO:0009986">
    <property type="term" value="C:cell surface"/>
    <property type="evidence" value="ECO:0007669"/>
    <property type="project" value="TreeGrafter"/>
</dbReference>
<comment type="subcellular location">
    <subcellularLocation>
        <location evidence="1">Cell membrane</location>
        <topology evidence="1">Lipid-anchor</topology>
        <topology evidence="1">GPI-anchor</topology>
    </subcellularLocation>
</comment>
<dbReference type="GO" id="GO:0005886">
    <property type="term" value="C:plasma membrane"/>
    <property type="evidence" value="ECO:0007669"/>
    <property type="project" value="UniProtKB-SubCell"/>
</dbReference>
<evidence type="ECO:0000313" key="11">
    <source>
        <dbReference type="EMBL" id="CCH58537.1"/>
    </source>
</evidence>
<reference evidence="11 12" key="1">
    <citation type="journal article" date="2011" name="Proc. Natl. Acad. Sci. U.S.A.">
        <title>Evolutionary erosion of yeast sex chromosomes by mating-type switching accidents.</title>
        <authorList>
            <person name="Gordon J.L."/>
            <person name="Armisen D."/>
            <person name="Proux-Wera E."/>
            <person name="Oheigeartaigh S.S."/>
            <person name="Byrne K.P."/>
            <person name="Wolfe K.H."/>
        </authorList>
    </citation>
    <scope>NUCLEOTIDE SEQUENCE [LARGE SCALE GENOMIC DNA]</scope>
    <source>
        <strain evidence="12">ATCC 34711 / CBS 6284 / DSM 70876 / NBRC 10599 / NRRL Y-10934 / UCD 77-7</strain>
    </source>
</reference>
<keyword evidence="4" id="KW-0336">GPI-anchor</keyword>
<dbReference type="eggNOG" id="ENOG502QT4Q">
    <property type="taxonomic scope" value="Eukaryota"/>
</dbReference>
<feature type="region of interest" description="Disordered" evidence="8">
    <location>
        <begin position="80"/>
        <end position="142"/>
    </location>
</feature>
<evidence type="ECO:0000256" key="1">
    <source>
        <dbReference type="ARBA" id="ARBA00004609"/>
    </source>
</evidence>
<gene>
    <name evidence="11" type="primary">TBLA0A07470</name>
    <name evidence="11" type="ORF">TBLA_0A07470</name>
</gene>
<dbReference type="Proteomes" id="UP000002866">
    <property type="component" value="Chromosome 1"/>
</dbReference>
<keyword evidence="9" id="KW-1133">Transmembrane helix</keyword>
<evidence type="ECO:0000256" key="8">
    <source>
        <dbReference type="SAM" id="MobiDB-lite"/>
    </source>
</evidence>
<dbReference type="OMA" id="ELNCEEF"/>
<evidence type="ECO:0000256" key="4">
    <source>
        <dbReference type="ARBA" id="ARBA00022622"/>
    </source>
</evidence>
<evidence type="ECO:0000256" key="5">
    <source>
        <dbReference type="ARBA" id="ARBA00022729"/>
    </source>
</evidence>
<evidence type="ECO:0008006" key="13">
    <source>
        <dbReference type="Google" id="ProtNLM"/>
    </source>
</evidence>
<dbReference type="InterPro" id="IPR051648">
    <property type="entry name" value="CWI-Assembly_Regulator"/>
</dbReference>